<protein>
    <submittedName>
        <fullName evidence="5">Alpha-amylase</fullName>
    </submittedName>
</protein>
<evidence type="ECO:0000313" key="5">
    <source>
        <dbReference type="EMBL" id="TKK68964.1"/>
    </source>
</evidence>
<dbReference type="InterPro" id="IPR013780">
    <property type="entry name" value="Glyco_hydro_b"/>
</dbReference>
<keyword evidence="1" id="KW-0378">Hydrolase</keyword>
<reference evidence="5 6" key="1">
    <citation type="submission" date="2019-05" db="EMBL/GenBank/DDBJ databases">
        <title>Panacibacter sp. strain 17mud1-8 Genome sequencing and assembly.</title>
        <authorList>
            <person name="Chhetri G."/>
        </authorList>
    </citation>
    <scope>NUCLEOTIDE SEQUENCE [LARGE SCALE GENOMIC DNA]</scope>
    <source>
        <strain evidence="5 6">17mud1-8</strain>
    </source>
</reference>
<evidence type="ECO:0000256" key="1">
    <source>
        <dbReference type="ARBA" id="ARBA00022801"/>
    </source>
</evidence>
<dbReference type="InterPro" id="IPR013783">
    <property type="entry name" value="Ig-like_fold"/>
</dbReference>
<keyword evidence="3" id="KW-0732">Signal</keyword>
<dbReference type="EMBL" id="SZQL01000006">
    <property type="protein sequence ID" value="TKK68964.1"/>
    <property type="molecule type" value="Genomic_DNA"/>
</dbReference>
<accession>A0A4U3L3T3</accession>
<dbReference type="Pfam" id="PF09087">
    <property type="entry name" value="Cyc-maltodext_N"/>
    <property type="match status" value="1"/>
</dbReference>
<dbReference type="OrthoDB" id="9806009at2"/>
<dbReference type="GO" id="GO:0016798">
    <property type="term" value="F:hydrolase activity, acting on glycosyl bonds"/>
    <property type="evidence" value="ECO:0007669"/>
    <property type="project" value="UniProtKB-KW"/>
</dbReference>
<dbReference type="Pfam" id="PF00128">
    <property type="entry name" value="Alpha-amylase"/>
    <property type="match status" value="1"/>
</dbReference>
<dbReference type="InterPro" id="IPR019492">
    <property type="entry name" value="Cyclo-malto-dextrinase_C"/>
</dbReference>
<dbReference type="PANTHER" id="PTHR10357">
    <property type="entry name" value="ALPHA-AMYLASE FAMILY MEMBER"/>
    <property type="match status" value="1"/>
</dbReference>
<dbReference type="Gene3D" id="2.60.40.1180">
    <property type="entry name" value="Golgi alpha-mannosidase II"/>
    <property type="match status" value="1"/>
</dbReference>
<comment type="caution">
    <text evidence="5">The sequence shown here is derived from an EMBL/GenBank/DDBJ whole genome shotgun (WGS) entry which is preliminary data.</text>
</comment>
<proteinExistence type="predicted"/>
<feature type="domain" description="Glycosyl hydrolase family 13 catalytic" evidence="4">
    <location>
        <begin position="133"/>
        <end position="530"/>
    </location>
</feature>
<dbReference type="SUPFAM" id="SSF51445">
    <property type="entry name" value="(Trans)glycosidases"/>
    <property type="match status" value="1"/>
</dbReference>
<evidence type="ECO:0000313" key="6">
    <source>
        <dbReference type="Proteomes" id="UP000305848"/>
    </source>
</evidence>
<keyword evidence="2" id="KW-0326">Glycosidase</keyword>
<evidence type="ECO:0000259" key="4">
    <source>
        <dbReference type="SMART" id="SM00642"/>
    </source>
</evidence>
<dbReference type="Gene3D" id="2.60.40.10">
    <property type="entry name" value="Immunoglobulins"/>
    <property type="match status" value="1"/>
</dbReference>
<dbReference type="PANTHER" id="PTHR10357:SF210">
    <property type="entry name" value="MALTODEXTRIN GLUCOSIDASE"/>
    <property type="match status" value="1"/>
</dbReference>
<dbReference type="Gene3D" id="3.20.20.80">
    <property type="entry name" value="Glycosidases"/>
    <property type="match status" value="1"/>
</dbReference>
<organism evidence="5 6">
    <name type="scientific">Ilyomonas limi</name>
    <dbReference type="NCBI Taxonomy" id="2575867"/>
    <lineage>
        <taxon>Bacteria</taxon>
        <taxon>Pseudomonadati</taxon>
        <taxon>Bacteroidota</taxon>
        <taxon>Chitinophagia</taxon>
        <taxon>Chitinophagales</taxon>
        <taxon>Chitinophagaceae</taxon>
        <taxon>Ilyomonas</taxon>
    </lineage>
</organism>
<dbReference type="InterPro" id="IPR017853">
    <property type="entry name" value="GH"/>
</dbReference>
<evidence type="ECO:0000256" key="2">
    <source>
        <dbReference type="ARBA" id="ARBA00023295"/>
    </source>
</evidence>
<feature type="chain" id="PRO_5020383926" evidence="3">
    <location>
        <begin position="23"/>
        <end position="617"/>
    </location>
</feature>
<dbReference type="InterPro" id="IPR014756">
    <property type="entry name" value="Ig_E-set"/>
</dbReference>
<dbReference type="SUPFAM" id="SSF81296">
    <property type="entry name" value="E set domains"/>
    <property type="match status" value="1"/>
</dbReference>
<name>A0A4U3L3T3_9BACT</name>
<dbReference type="InterPro" id="IPR006047">
    <property type="entry name" value="GH13_cat_dom"/>
</dbReference>
<dbReference type="RefSeq" id="WP_137261584.1">
    <property type="nucleotide sequence ID" value="NZ_SZQL01000006.1"/>
</dbReference>
<gene>
    <name evidence="5" type="ORF">FC093_09730</name>
</gene>
<dbReference type="Proteomes" id="UP000305848">
    <property type="component" value="Unassembled WGS sequence"/>
</dbReference>
<dbReference type="GO" id="GO:0005975">
    <property type="term" value="P:carbohydrate metabolic process"/>
    <property type="evidence" value="ECO:0007669"/>
    <property type="project" value="InterPro"/>
</dbReference>
<dbReference type="InterPro" id="IPR015171">
    <property type="entry name" value="Cyc-maltodext_N"/>
</dbReference>
<feature type="signal peptide" evidence="3">
    <location>
        <begin position="1"/>
        <end position="22"/>
    </location>
</feature>
<evidence type="ECO:0000256" key="3">
    <source>
        <dbReference type="SAM" id="SignalP"/>
    </source>
</evidence>
<dbReference type="SUPFAM" id="SSF51011">
    <property type="entry name" value="Glycosyl hydrolase domain"/>
    <property type="match status" value="1"/>
</dbReference>
<sequence length="617" mass="70419">MLKNKKYLFVIGLIVCNLYAFAQSSIEVYPTNWFVGMKNQNLQLMVHHPNIASGATVSLSYPGVALIKTNKVENRNYLFLDVKIASTAKPGICRIVIKKNDSTFTVNYELKKRRTGNGTQFAQGVNASDFVYLLMPDRFSNGDTTNDRIAGMRDQSLNRDSIFLRHGGDLQGVINHLDYLQHLGVTTLWMTPVLENDMPNRTEHGYAFTNHYVIEPRFGGAEKYIALSDSLHRRGMKLIQDAVYNHVGLYHFTVQDPPMKDWLHQWTTFTQTNYREQTAFDPHGAKSQEKQLADGWFTTQMPDLNQSNPYVANYLIQHAIWSVETFGVDGWRIDTYIYNDLPFMNRCNQALLDEFPKITMFGETWVHGTANQAYFADNTINAPFKSNLPGVTDFQTLFYGIQPALMQPFGWTDGVMKLYQTLSNDFLYKDASRNCIFLDNHDLSRWFSVVNEDVAKDKMGFEWLLTSRGIPQMYYGDEVLMKGVTNPDGWVRLDFPGGWNGDTASAFTGKGVSDTALSVQQLIRTLANFRKTSPALTQGKLMQYIPVDGLYVYFRYTDTQTIMCIMNTSDTEKAVSFDNYPERTTGFSGGRNVLTRQEVLPAFKIPAKQMWVVELRK</sequence>
<keyword evidence="6" id="KW-1185">Reference proteome</keyword>
<dbReference type="AlphaFoldDB" id="A0A4U3L3T3"/>
<dbReference type="SMART" id="SM00642">
    <property type="entry name" value="Aamy"/>
    <property type="match status" value="1"/>
</dbReference>
<dbReference type="Pfam" id="PF10438">
    <property type="entry name" value="Cyc-maltodext_C"/>
    <property type="match status" value="1"/>
</dbReference>